<protein>
    <submittedName>
        <fullName evidence="11">DgyrCDS11150</fullName>
    </submittedName>
</protein>
<dbReference type="PROSITE" id="PS00032">
    <property type="entry name" value="ANTENNAPEDIA"/>
    <property type="match status" value="1"/>
</dbReference>
<dbReference type="SUPFAM" id="SSF46689">
    <property type="entry name" value="Homeodomain-like"/>
    <property type="match status" value="1"/>
</dbReference>
<dbReference type="InterPro" id="IPR050609">
    <property type="entry name" value="Antp_homeobox_Deformed_sf"/>
</dbReference>
<evidence type="ECO:0000256" key="8">
    <source>
        <dbReference type="RuleBase" id="RU004442"/>
    </source>
</evidence>
<dbReference type="GO" id="GO:0045944">
    <property type="term" value="P:positive regulation of transcription by RNA polymerase II"/>
    <property type="evidence" value="ECO:0007669"/>
    <property type="project" value="TreeGrafter"/>
</dbReference>
<feature type="region of interest" description="Disordered" evidence="9">
    <location>
        <begin position="198"/>
        <end position="226"/>
    </location>
</feature>
<dbReference type="SMART" id="SM00389">
    <property type="entry name" value="HOX"/>
    <property type="match status" value="1"/>
</dbReference>
<name>A0A7I8W7F7_9ANNE</name>
<sequence length="226" mass="26140">MTMSSFVINNQHYSEPKFPPPAEEYAQTASNYLQNAVMHPDYVYGRQQSFTGAFPRSYPEIDSFAYHCPQMNINSPDIASSSNLQNGYSAQNRSPVASTPSPENSTPPDNHSTSQTSTVIYPWMKKVHSTTGTGYGGDSKRTRTAYTRHQILELEKEFHFNRYLTRRRRIEIAHALCLTERQIKIWFQNRRMKYKKEHRLPNTKGRSDESLLDDLDNSEMHELNNP</sequence>
<evidence type="ECO:0000256" key="4">
    <source>
        <dbReference type="ARBA" id="ARBA00023155"/>
    </source>
</evidence>
<dbReference type="PRINTS" id="PR00024">
    <property type="entry name" value="HOMEOBOX"/>
</dbReference>
<evidence type="ECO:0000256" key="7">
    <source>
        <dbReference type="RuleBase" id="RU000682"/>
    </source>
</evidence>
<keyword evidence="4 6" id="KW-0371">Homeobox</keyword>
<keyword evidence="12" id="KW-1185">Reference proteome</keyword>
<proteinExistence type="inferred from homology"/>
<organism evidence="11 12">
    <name type="scientific">Dimorphilus gyrociliatus</name>
    <dbReference type="NCBI Taxonomy" id="2664684"/>
    <lineage>
        <taxon>Eukaryota</taxon>
        <taxon>Metazoa</taxon>
        <taxon>Spiralia</taxon>
        <taxon>Lophotrochozoa</taxon>
        <taxon>Annelida</taxon>
        <taxon>Polychaeta</taxon>
        <taxon>Polychaeta incertae sedis</taxon>
        <taxon>Dinophilidae</taxon>
        <taxon>Dimorphilus</taxon>
    </lineage>
</organism>
<evidence type="ECO:0000256" key="3">
    <source>
        <dbReference type="ARBA" id="ARBA00023125"/>
    </source>
</evidence>
<dbReference type="InterPro" id="IPR001827">
    <property type="entry name" value="Homeobox_Antennapedia_CS"/>
</dbReference>
<dbReference type="PROSITE" id="PS50071">
    <property type="entry name" value="HOMEOBOX_2"/>
    <property type="match status" value="1"/>
</dbReference>
<dbReference type="EMBL" id="CAJFCJ010000018">
    <property type="protein sequence ID" value="CAD5122741.1"/>
    <property type="molecule type" value="Genomic_DNA"/>
</dbReference>
<dbReference type="InterPro" id="IPR009057">
    <property type="entry name" value="Homeodomain-like_sf"/>
</dbReference>
<evidence type="ECO:0000256" key="2">
    <source>
        <dbReference type="ARBA" id="ARBA00022473"/>
    </source>
</evidence>
<evidence type="ECO:0000313" key="11">
    <source>
        <dbReference type="EMBL" id="CAD5122741.1"/>
    </source>
</evidence>
<evidence type="ECO:0000256" key="9">
    <source>
        <dbReference type="SAM" id="MobiDB-lite"/>
    </source>
</evidence>
<comment type="subcellular location">
    <subcellularLocation>
        <location evidence="1 6 7">Nucleus</location>
    </subcellularLocation>
</comment>
<dbReference type="InterPro" id="IPR017970">
    <property type="entry name" value="Homeobox_CS"/>
</dbReference>
<dbReference type="InterPro" id="IPR017995">
    <property type="entry name" value="Homeobox_antennapedia"/>
</dbReference>
<keyword evidence="2" id="KW-0217">Developmental protein</keyword>
<feature type="region of interest" description="Disordered" evidence="9">
    <location>
        <begin position="77"/>
        <end position="116"/>
    </location>
</feature>
<dbReference type="Pfam" id="PF00046">
    <property type="entry name" value="Homeodomain"/>
    <property type="match status" value="1"/>
</dbReference>
<comment type="caution">
    <text evidence="11">The sequence shown here is derived from an EMBL/GenBank/DDBJ whole genome shotgun (WGS) entry which is preliminary data.</text>
</comment>
<dbReference type="CDD" id="cd00086">
    <property type="entry name" value="homeodomain"/>
    <property type="match status" value="1"/>
</dbReference>
<feature type="domain" description="Homeobox" evidence="10">
    <location>
        <begin position="137"/>
        <end position="197"/>
    </location>
</feature>
<reference evidence="11 12" key="1">
    <citation type="submission" date="2020-08" db="EMBL/GenBank/DDBJ databases">
        <authorList>
            <person name="Hejnol A."/>
        </authorList>
    </citation>
    <scope>NUCLEOTIDE SEQUENCE [LARGE SCALE GENOMIC DNA]</scope>
</reference>
<dbReference type="OrthoDB" id="6159439at2759"/>
<dbReference type="InterPro" id="IPR020479">
    <property type="entry name" value="HD_metazoa"/>
</dbReference>
<accession>A0A7I8W7F7</accession>
<keyword evidence="5 6" id="KW-0539">Nucleus</keyword>
<dbReference type="InterPro" id="IPR001356">
    <property type="entry name" value="HD"/>
</dbReference>
<dbReference type="GO" id="GO:0000981">
    <property type="term" value="F:DNA-binding transcription factor activity, RNA polymerase II-specific"/>
    <property type="evidence" value="ECO:0007669"/>
    <property type="project" value="InterPro"/>
</dbReference>
<gene>
    <name evidence="11" type="ORF">DGYR_LOCUS10507</name>
</gene>
<dbReference type="PANTHER" id="PTHR45771:SF6">
    <property type="entry name" value="HOMEOTIC PROTEIN SEX COMBS REDUCED"/>
    <property type="match status" value="1"/>
</dbReference>
<evidence type="ECO:0000259" key="10">
    <source>
        <dbReference type="PROSITE" id="PS50071"/>
    </source>
</evidence>
<dbReference type="AlphaFoldDB" id="A0A7I8W7F7"/>
<keyword evidence="3 6" id="KW-0238">DNA-binding</keyword>
<comment type="similarity">
    <text evidence="8">Belongs to the Antp homeobox family.</text>
</comment>
<dbReference type="Proteomes" id="UP000549394">
    <property type="component" value="Unassembled WGS sequence"/>
</dbReference>
<dbReference type="PROSITE" id="PS00027">
    <property type="entry name" value="HOMEOBOX_1"/>
    <property type="match status" value="1"/>
</dbReference>
<evidence type="ECO:0000256" key="5">
    <source>
        <dbReference type="ARBA" id="ARBA00023242"/>
    </source>
</evidence>
<evidence type="ECO:0000256" key="6">
    <source>
        <dbReference type="PROSITE-ProRule" id="PRU00108"/>
    </source>
</evidence>
<feature type="DNA-binding region" description="Homeobox" evidence="6">
    <location>
        <begin position="139"/>
        <end position="198"/>
    </location>
</feature>
<dbReference type="GO" id="GO:0005654">
    <property type="term" value="C:nucleoplasm"/>
    <property type="evidence" value="ECO:0007669"/>
    <property type="project" value="TreeGrafter"/>
</dbReference>
<dbReference type="FunFam" id="1.10.10.60:FF:000055">
    <property type="entry name" value="Homeobox protein Hox-A5"/>
    <property type="match status" value="1"/>
</dbReference>
<evidence type="ECO:0000313" key="12">
    <source>
        <dbReference type="Proteomes" id="UP000549394"/>
    </source>
</evidence>
<dbReference type="Gene3D" id="1.10.10.60">
    <property type="entry name" value="Homeodomain-like"/>
    <property type="match status" value="1"/>
</dbReference>
<dbReference type="GO" id="GO:0000978">
    <property type="term" value="F:RNA polymerase II cis-regulatory region sequence-specific DNA binding"/>
    <property type="evidence" value="ECO:0007669"/>
    <property type="project" value="TreeGrafter"/>
</dbReference>
<dbReference type="PRINTS" id="PR00025">
    <property type="entry name" value="ANTENNAPEDIA"/>
</dbReference>
<dbReference type="PANTHER" id="PTHR45771">
    <property type="entry name" value="HOMEOTIC PROTEIN DEFORMED"/>
    <property type="match status" value="1"/>
</dbReference>
<dbReference type="GO" id="GO:0009952">
    <property type="term" value="P:anterior/posterior pattern specification"/>
    <property type="evidence" value="ECO:0007669"/>
    <property type="project" value="TreeGrafter"/>
</dbReference>
<evidence type="ECO:0000256" key="1">
    <source>
        <dbReference type="ARBA" id="ARBA00004123"/>
    </source>
</evidence>